<dbReference type="AlphaFoldDB" id="A0A0G1CFR0"/>
<evidence type="ECO:0000313" key="2">
    <source>
        <dbReference type="EMBL" id="KKS84309.1"/>
    </source>
</evidence>
<feature type="transmembrane region" description="Helical" evidence="1">
    <location>
        <begin position="181"/>
        <end position="201"/>
    </location>
</feature>
<evidence type="ECO:0000256" key="1">
    <source>
        <dbReference type="SAM" id="Phobius"/>
    </source>
</evidence>
<organism evidence="2 3">
    <name type="scientific">Candidatus Gottesmanbacteria bacterium GW2011_GWA1_43_11</name>
    <dbReference type="NCBI Taxonomy" id="1618436"/>
    <lineage>
        <taxon>Bacteria</taxon>
        <taxon>Candidatus Gottesmaniibacteriota</taxon>
    </lineage>
</organism>
<reference evidence="2 3" key="1">
    <citation type="journal article" date="2015" name="Nature">
        <title>rRNA introns, odd ribosomes, and small enigmatic genomes across a large radiation of phyla.</title>
        <authorList>
            <person name="Brown C.T."/>
            <person name="Hug L.A."/>
            <person name="Thomas B.C."/>
            <person name="Sharon I."/>
            <person name="Castelle C.J."/>
            <person name="Singh A."/>
            <person name="Wilkins M.J."/>
            <person name="Williams K.H."/>
            <person name="Banfield J.F."/>
        </authorList>
    </citation>
    <scope>NUCLEOTIDE SEQUENCE [LARGE SCALE GENOMIC DNA]</scope>
</reference>
<dbReference type="EMBL" id="LCFB01000022">
    <property type="protein sequence ID" value="KKS84309.1"/>
    <property type="molecule type" value="Genomic_DNA"/>
</dbReference>
<keyword evidence="1" id="KW-0812">Transmembrane</keyword>
<sequence>MESILQVVKKETSAKIAVLIFLLFTVFWISLFLFEKDSVAHAIYGSTYGILALWGGIVGLKISGRWGGHKSVLGKAILFFSFGLLAQFFGQVAYTIYIYFLKIELPYPSLGDVGYFGSIPIYIYAVLMLAKASGVRLSRQPFQKKVLAMVTPVVILLISYLLLLSGYEFNWSAPLVIFLDFGYPFGQAIYISLAILTYTLSKNILGGIMRTKILFILFALFVQYLSDYSFLYLVKNELWFVGGINDYIYLVSYLLMSLGLIQLKTVFDDLRRK</sequence>
<keyword evidence="1" id="KW-0472">Membrane</keyword>
<feature type="transmembrane region" description="Helical" evidence="1">
    <location>
        <begin position="12"/>
        <end position="33"/>
    </location>
</feature>
<feature type="transmembrane region" description="Helical" evidence="1">
    <location>
        <begin position="213"/>
        <end position="235"/>
    </location>
</feature>
<dbReference type="STRING" id="1618436.UV59_C0022G0019"/>
<feature type="transmembrane region" description="Helical" evidence="1">
    <location>
        <begin position="113"/>
        <end position="134"/>
    </location>
</feature>
<evidence type="ECO:0000313" key="3">
    <source>
        <dbReference type="Proteomes" id="UP000034543"/>
    </source>
</evidence>
<feature type="transmembrane region" description="Helical" evidence="1">
    <location>
        <begin position="72"/>
        <end position="101"/>
    </location>
</feature>
<feature type="transmembrane region" description="Helical" evidence="1">
    <location>
        <begin position="39"/>
        <end position="60"/>
    </location>
</feature>
<protein>
    <submittedName>
        <fullName evidence="2">Uncharacterized protein</fullName>
    </submittedName>
</protein>
<gene>
    <name evidence="2" type="ORF">UV59_C0022G0019</name>
</gene>
<proteinExistence type="predicted"/>
<dbReference type="Proteomes" id="UP000034543">
    <property type="component" value="Unassembled WGS sequence"/>
</dbReference>
<name>A0A0G1CFR0_9BACT</name>
<accession>A0A0G1CFR0</accession>
<comment type="caution">
    <text evidence="2">The sequence shown here is derived from an EMBL/GenBank/DDBJ whole genome shotgun (WGS) entry which is preliminary data.</text>
</comment>
<feature type="transmembrane region" description="Helical" evidence="1">
    <location>
        <begin position="247"/>
        <end position="267"/>
    </location>
</feature>
<keyword evidence="1" id="KW-1133">Transmembrane helix</keyword>
<feature type="transmembrane region" description="Helical" evidence="1">
    <location>
        <begin position="146"/>
        <end position="169"/>
    </location>
</feature>